<dbReference type="Pfam" id="PF09898">
    <property type="entry name" value="DUF2125"/>
    <property type="match status" value="1"/>
</dbReference>
<comment type="caution">
    <text evidence="3">The sequence shown here is derived from an EMBL/GenBank/DDBJ whole genome shotgun (WGS) entry which is preliminary data.</text>
</comment>
<feature type="transmembrane region" description="Helical" evidence="2">
    <location>
        <begin position="52"/>
        <end position="73"/>
    </location>
</feature>
<dbReference type="EMBL" id="JACIIX010000007">
    <property type="protein sequence ID" value="MBB6210813.1"/>
    <property type="molecule type" value="Genomic_DNA"/>
</dbReference>
<feature type="region of interest" description="Disordered" evidence="1">
    <location>
        <begin position="396"/>
        <end position="415"/>
    </location>
</feature>
<reference evidence="3 4" key="1">
    <citation type="submission" date="2020-08" db="EMBL/GenBank/DDBJ databases">
        <title>Genomic Encyclopedia of Type Strains, Phase IV (KMG-IV): sequencing the most valuable type-strain genomes for metagenomic binning, comparative biology and taxonomic classification.</title>
        <authorList>
            <person name="Goeker M."/>
        </authorList>
    </citation>
    <scope>NUCLEOTIDE SEQUENCE [LARGE SCALE GENOMIC DNA]</scope>
    <source>
        <strain evidence="3 4">DSM 11590</strain>
    </source>
</reference>
<keyword evidence="4" id="KW-1185">Reference proteome</keyword>
<sequence>MARSRRNTPHGSSSSRPPGSTGSRQDASLRAEKTDRASPPPTEGRSFNAFRLIILPSIGLVILLLFTQGWFMLADSVTEGWTRWAAAQKTNGWTITTDPPQRRGYPVKVDIGLPSLRITGPAGGLEAQSASLTFNGWAPGTPIFRITGPVTLTLADGQKLSGAVEEAKGTLTQSTTGIALSVIITNFRGRQMTTGVPVSLDSLTLTVDPLTSGAGAPDRTPVYRLAGAIKALTLPQTVTGQFGTALTEAVLQGEIRGPFVVPGTGGAKGPATLVQALKTWRDGGGTLEVQRLYVDWAPLKIGVAGTMALDEGLQPEGAFSTSINGLVPMLDRLERQGVVRGRDASIARVLLGAMGQRGADGSVTHSLPLSIQNQKLTVGPVPLIQMPPVRWGADMPVPEAGTPGSAPQTPPGVTD</sequence>
<keyword evidence="2" id="KW-0812">Transmembrane</keyword>
<name>A0A7X0DM88_NOVIT</name>
<accession>A0A7X0DM88</accession>
<keyword evidence="2" id="KW-1133">Transmembrane helix</keyword>
<dbReference type="InterPro" id="IPR018666">
    <property type="entry name" value="DUF2125"/>
</dbReference>
<dbReference type="AlphaFoldDB" id="A0A7X0DM88"/>
<evidence type="ECO:0000256" key="2">
    <source>
        <dbReference type="SAM" id="Phobius"/>
    </source>
</evidence>
<dbReference type="RefSeq" id="WP_184263631.1">
    <property type="nucleotide sequence ID" value="NZ_JACIIX010000007.1"/>
</dbReference>
<evidence type="ECO:0000313" key="4">
    <source>
        <dbReference type="Proteomes" id="UP000544872"/>
    </source>
</evidence>
<organism evidence="3 4">
    <name type="scientific">Novispirillum itersonii</name>
    <name type="common">Aquaspirillum itersonii</name>
    <dbReference type="NCBI Taxonomy" id="189"/>
    <lineage>
        <taxon>Bacteria</taxon>
        <taxon>Pseudomonadati</taxon>
        <taxon>Pseudomonadota</taxon>
        <taxon>Alphaproteobacteria</taxon>
        <taxon>Rhodospirillales</taxon>
        <taxon>Novispirillaceae</taxon>
        <taxon>Novispirillum</taxon>
    </lineage>
</organism>
<feature type="region of interest" description="Disordered" evidence="1">
    <location>
        <begin position="1"/>
        <end position="43"/>
    </location>
</feature>
<dbReference type="Proteomes" id="UP000544872">
    <property type="component" value="Unassembled WGS sequence"/>
</dbReference>
<evidence type="ECO:0000256" key="1">
    <source>
        <dbReference type="SAM" id="MobiDB-lite"/>
    </source>
</evidence>
<proteinExistence type="predicted"/>
<evidence type="ECO:0000313" key="3">
    <source>
        <dbReference type="EMBL" id="MBB6210813.1"/>
    </source>
</evidence>
<keyword evidence="2" id="KW-0472">Membrane</keyword>
<gene>
    <name evidence="3" type="ORF">FHS48_002238</name>
</gene>
<protein>
    <recommendedName>
        <fullName evidence="5">DUF2125 domain-containing protein</fullName>
    </recommendedName>
</protein>
<evidence type="ECO:0008006" key="5">
    <source>
        <dbReference type="Google" id="ProtNLM"/>
    </source>
</evidence>
<feature type="compositionally biased region" description="Basic and acidic residues" evidence="1">
    <location>
        <begin position="27"/>
        <end position="36"/>
    </location>
</feature>
<feature type="compositionally biased region" description="Low complexity" evidence="1">
    <location>
        <begin position="9"/>
        <end position="24"/>
    </location>
</feature>